<feature type="compositionally biased region" description="Gly residues" evidence="21">
    <location>
        <begin position="67"/>
        <end position="79"/>
    </location>
</feature>
<evidence type="ECO:0000256" key="11">
    <source>
        <dbReference type="ARBA" id="ARBA00022741"/>
    </source>
</evidence>
<keyword evidence="12" id="KW-0418">Kinase</keyword>
<keyword evidence="11" id="KW-0547">Nucleotide-binding</keyword>
<keyword evidence="8" id="KW-0723">Serine/threonine-protein kinase</keyword>
<evidence type="ECO:0000256" key="9">
    <source>
        <dbReference type="ARBA" id="ARBA00022553"/>
    </source>
</evidence>
<dbReference type="GO" id="GO:0035556">
    <property type="term" value="P:intracellular signal transduction"/>
    <property type="evidence" value="ECO:0007669"/>
    <property type="project" value="TreeGrafter"/>
</dbReference>
<feature type="compositionally biased region" description="Basic residues" evidence="21">
    <location>
        <begin position="614"/>
        <end position="626"/>
    </location>
</feature>
<dbReference type="OMA" id="FSASRWG"/>
<feature type="compositionally biased region" description="Low complexity" evidence="21">
    <location>
        <begin position="194"/>
        <end position="217"/>
    </location>
</feature>
<reference evidence="22" key="2">
    <citation type="submission" date="2025-08" db="UniProtKB">
        <authorList>
            <consortium name="Ensembl"/>
        </authorList>
    </citation>
    <scope>IDENTIFICATION</scope>
</reference>
<dbReference type="PANTHER" id="PTHR24419:SF18">
    <property type="entry name" value="SERINE_THREONINE-PROTEIN KINASE HASPIN"/>
    <property type="match status" value="1"/>
</dbReference>
<sequence length="1072" mass="116822">MGHRGAAPGSAPGAAPRDTRERHRGTPGAAPGSAPGAAPRDTRERHRGTPGAAPGSAPGAAPRDTGSGTGIGTGSGTAGHRGAAPGSAPGAAPGSAPRDTGERPRERGAGAVGVAFPRPHPRRGRGAAALARSRDTRSNGRRAGSLTGPGPPGPAMPLQPRLLRTYSRRAGYLRPLPPPDRWISPPQDRKRLFSSTSAASSAASSVLSASSARSSPSDDPDFSPPEKRRLQPVGKRPAWARRLRARRKDTRGPAGKENREPAEKENRKPENRGRGQETRGRGKEKREPAGKKKKWSQGKEPGRRREERRESPPSLSSPSPCPSPPRGSRRRRQGPLCAARRPLLCSTPQWAPPPRRAALGPLGPLSSATDSASGLGDSPPRRRRGPPARLSSLLLSTTIEGGSGLGDSRSPHRLPRSSPEGCPGQSPSLLDAGEEVPEWFRPKGAAGSREPELGLRGSRRVLRSSVRGPCRAQALPSPQKAPSTPQEALAPIEGEPQPPEPCDSATCEETCEVPNHLMRNSAKRSSSCHRDLAKEYQLVPVVVLDPLEVPMRLKSMELHKQADAQPACLQPGSPVGRQGILENKHKRTKGLPGEGSTCRKACISGFSASRWGRHTRFRPKRHKNKRQQQPNNSLFRLQTRQKQALKGAVEMSADVRDNDYSLLNGSYSWARVRASLSFHKKKKVTTDESFCSSILCSPSGKSQLSGYQASLSAGKAQGCSWFASSMVLLAPRDSSSVLELLLTDAEKVFEECIPLDKMKDCKKIGEGVFGEVFQIDSERGPVALKIIPIEGTEKINGEAQKSFGEILPEVIISKELSLLSEGSVNRTVGFISLYTVHCVQGPYPRYLLEAWDKFHEETGSENDRPDFFGAQQLFMVLEFEFGGRDLERMRSKFSSVASARSILHQVTASLAVAEQELHFEHRDLHWGNVLVKNTDVKELQYVLNGATHSIPTAGIHVNIIDYTLSRLEKDGLTVFCDLSTDEELFQGTGDYQFDIYRQMKEENSNSWTDYHPHSNVLWLHYLADKLLRGMSYKKKASTPALKKIKMQLSKFHKEVLTFESAHDVLHHSSLFQ</sequence>
<organism evidence="22 23">
    <name type="scientific">Corvus moneduloides</name>
    <name type="common">New Caledonian crow</name>
    <dbReference type="NCBI Taxonomy" id="1196302"/>
    <lineage>
        <taxon>Eukaryota</taxon>
        <taxon>Metazoa</taxon>
        <taxon>Chordata</taxon>
        <taxon>Craniata</taxon>
        <taxon>Vertebrata</taxon>
        <taxon>Euteleostomi</taxon>
        <taxon>Archelosauria</taxon>
        <taxon>Archosauria</taxon>
        <taxon>Dinosauria</taxon>
        <taxon>Saurischia</taxon>
        <taxon>Theropoda</taxon>
        <taxon>Coelurosauria</taxon>
        <taxon>Aves</taxon>
        <taxon>Neognathae</taxon>
        <taxon>Neoaves</taxon>
        <taxon>Telluraves</taxon>
        <taxon>Australaves</taxon>
        <taxon>Passeriformes</taxon>
        <taxon>Corvoidea</taxon>
        <taxon>Corvidae</taxon>
        <taxon>Corvus</taxon>
    </lineage>
</organism>
<evidence type="ECO:0000313" key="23">
    <source>
        <dbReference type="Proteomes" id="UP000694553"/>
    </source>
</evidence>
<dbReference type="GO" id="GO:0072354">
    <property type="term" value="F:histone H3T3 kinase activity"/>
    <property type="evidence" value="ECO:0007669"/>
    <property type="project" value="TreeGrafter"/>
</dbReference>
<dbReference type="GO" id="GO:0000278">
    <property type="term" value="P:mitotic cell cycle"/>
    <property type="evidence" value="ECO:0007669"/>
    <property type="project" value="TreeGrafter"/>
</dbReference>
<feature type="region of interest" description="Disordered" evidence="21">
    <location>
        <begin position="614"/>
        <end position="633"/>
    </location>
</feature>
<keyword evidence="13" id="KW-0067">ATP-binding</keyword>
<evidence type="ECO:0000256" key="15">
    <source>
        <dbReference type="ARBA" id="ARBA00023242"/>
    </source>
</evidence>
<evidence type="ECO:0000256" key="14">
    <source>
        <dbReference type="ARBA" id="ARBA00023212"/>
    </source>
</evidence>
<evidence type="ECO:0000256" key="12">
    <source>
        <dbReference type="ARBA" id="ARBA00022777"/>
    </source>
</evidence>
<gene>
    <name evidence="22" type="primary">HASPIN</name>
</gene>
<dbReference type="GO" id="GO:0051276">
    <property type="term" value="P:chromosome organization"/>
    <property type="evidence" value="ECO:0007669"/>
    <property type="project" value="UniProtKB-ARBA"/>
</dbReference>
<dbReference type="GO" id="GO:0005819">
    <property type="term" value="C:spindle"/>
    <property type="evidence" value="ECO:0007669"/>
    <property type="project" value="UniProtKB-SubCell"/>
</dbReference>
<evidence type="ECO:0000256" key="10">
    <source>
        <dbReference type="ARBA" id="ARBA00022679"/>
    </source>
</evidence>
<protein>
    <recommendedName>
        <fullName evidence="19">Serine/threonine-protein kinase haspin</fullName>
        <ecNumber evidence="5">2.7.11.1</ecNumber>
    </recommendedName>
    <alternativeName>
        <fullName evidence="20">Germ cell-specific gene 2 protein</fullName>
    </alternativeName>
</protein>
<reference evidence="22" key="3">
    <citation type="submission" date="2025-09" db="UniProtKB">
        <authorList>
            <consortium name="Ensembl"/>
        </authorList>
    </citation>
    <scope>IDENTIFICATION</scope>
</reference>
<dbReference type="AlphaFoldDB" id="A0A8C3DYW5"/>
<evidence type="ECO:0000256" key="21">
    <source>
        <dbReference type="SAM" id="MobiDB-lite"/>
    </source>
</evidence>
<dbReference type="GO" id="GO:0005634">
    <property type="term" value="C:nucleus"/>
    <property type="evidence" value="ECO:0007669"/>
    <property type="project" value="UniProtKB-SubCell"/>
</dbReference>
<feature type="region of interest" description="Disordered" evidence="21">
    <location>
        <begin position="467"/>
        <end position="505"/>
    </location>
</feature>
<dbReference type="InterPro" id="IPR017441">
    <property type="entry name" value="Protein_kinase_ATP_BS"/>
</dbReference>
<evidence type="ECO:0000256" key="2">
    <source>
        <dbReference type="ARBA" id="ARBA00004123"/>
    </source>
</evidence>
<reference evidence="23" key="1">
    <citation type="submission" date="2019-10" db="EMBL/GenBank/DDBJ databases">
        <title>Corvus moneduloides (New Caledonian crow) genome, bCorMon1, primary haplotype.</title>
        <authorList>
            <person name="Rutz C."/>
            <person name="Fungtammasan C."/>
            <person name="Mountcastle J."/>
            <person name="Formenti G."/>
            <person name="Chow W."/>
            <person name="Howe K."/>
            <person name="Steele M.P."/>
            <person name="Fernandes J."/>
            <person name="Gilbert M.T.P."/>
            <person name="Fedrigo O."/>
            <person name="Jarvis E.D."/>
            <person name="Gemmell N."/>
        </authorList>
    </citation>
    <scope>NUCLEOTIDE SEQUENCE [LARGE SCALE GENOMIC DNA]</scope>
</reference>
<evidence type="ECO:0000256" key="3">
    <source>
        <dbReference type="ARBA" id="ARBA00004186"/>
    </source>
</evidence>
<dbReference type="SMART" id="SM01331">
    <property type="entry name" value="DUF3635"/>
    <property type="match status" value="1"/>
</dbReference>
<dbReference type="Gene3D" id="3.30.200.20">
    <property type="entry name" value="Phosphorylase Kinase, domain 1"/>
    <property type="match status" value="1"/>
</dbReference>
<dbReference type="PANTHER" id="PTHR24419">
    <property type="entry name" value="INTERLEUKIN-1 RECEPTOR-ASSOCIATED KINASE"/>
    <property type="match status" value="1"/>
</dbReference>
<keyword evidence="6" id="KW-0158">Chromosome</keyword>
<dbReference type="Proteomes" id="UP000694553">
    <property type="component" value="Unassembled WGS sequence"/>
</dbReference>
<dbReference type="InterPro" id="IPR000719">
    <property type="entry name" value="Prot_kinase_dom"/>
</dbReference>
<comment type="catalytic activity">
    <reaction evidence="17">
        <text>L-seryl-[protein] + ATP = O-phospho-L-seryl-[protein] + ADP + H(+)</text>
        <dbReference type="Rhea" id="RHEA:17989"/>
        <dbReference type="Rhea" id="RHEA-COMP:9863"/>
        <dbReference type="Rhea" id="RHEA-COMP:11604"/>
        <dbReference type="ChEBI" id="CHEBI:15378"/>
        <dbReference type="ChEBI" id="CHEBI:29999"/>
        <dbReference type="ChEBI" id="CHEBI:30616"/>
        <dbReference type="ChEBI" id="CHEBI:83421"/>
        <dbReference type="ChEBI" id="CHEBI:456216"/>
        <dbReference type="EC" id="2.7.11.1"/>
    </reaction>
</comment>
<dbReference type="InterPro" id="IPR024604">
    <property type="entry name" value="GSG2_C"/>
</dbReference>
<evidence type="ECO:0000256" key="13">
    <source>
        <dbReference type="ARBA" id="ARBA00022840"/>
    </source>
</evidence>
<feature type="compositionally biased region" description="Low complexity" evidence="21">
    <location>
        <begin position="49"/>
        <end position="66"/>
    </location>
</feature>
<feature type="compositionally biased region" description="Low complexity" evidence="21">
    <location>
        <begin position="387"/>
        <end position="400"/>
    </location>
</feature>
<evidence type="ECO:0000256" key="18">
    <source>
        <dbReference type="ARBA" id="ARBA00053811"/>
    </source>
</evidence>
<dbReference type="SMART" id="SM00220">
    <property type="entry name" value="S_TKc"/>
    <property type="match status" value="1"/>
</dbReference>
<feature type="compositionally biased region" description="Basic residues" evidence="21">
    <location>
        <begin position="238"/>
        <end position="249"/>
    </location>
</feature>
<dbReference type="EC" id="2.7.11.1" evidence="5"/>
<comment type="catalytic activity">
    <reaction evidence="16">
        <text>L-threonyl-[protein] + ATP = O-phospho-L-threonyl-[protein] + ADP + H(+)</text>
        <dbReference type="Rhea" id="RHEA:46608"/>
        <dbReference type="Rhea" id="RHEA-COMP:11060"/>
        <dbReference type="Rhea" id="RHEA-COMP:11605"/>
        <dbReference type="ChEBI" id="CHEBI:15378"/>
        <dbReference type="ChEBI" id="CHEBI:30013"/>
        <dbReference type="ChEBI" id="CHEBI:30616"/>
        <dbReference type="ChEBI" id="CHEBI:61977"/>
        <dbReference type="ChEBI" id="CHEBI:456216"/>
        <dbReference type="EC" id="2.7.11.1"/>
    </reaction>
</comment>
<feature type="compositionally biased region" description="Low complexity" evidence="21">
    <location>
        <begin position="356"/>
        <end position="365"/>
    </location>
</feature>
<accession>A0A8U7P7Y5</accession>
<dbReference type="PROSITE" id="PS00107">
    <property type="entry name" value="PROTEIN_KINASE_ATP"/>
    <property type="match status" value="1"/>
</dbReference>
<evidence type="ECO:0000256" key="5">
    <source>
        <dbReference type="ARBA" id="ARBA00012513"/>
    </source>
</evidence>
<dbReference type="FunFam" id="3.30.200.20:FF:000409">
    <property type="entry name" value="serine/threonine-protein kinase haspin"/>
    <property type="match status" value="1"/>
</dbReference>
<keyword evidence="15" id="KW-0539">Nucleus</keyword>
<dbReference type="PROSITE" id="PS50011">
    <property type="entry name" value="PROTEIN_KINASE_DOM"/>
    <property type="match status" value="1"/>
</dbReference>
<feature type="compositionally biased region" description="Basic and acidic residues" evidence="21">
    <location>
        <begin position="250"/>
        <end position="290"/>
    </location>
</feature>
<evidence type="ECO:0000256" key="1">
    <source>
        <dbReference type="ARBA" id="ARBA00001946"/>
    </source>
</evidence>
<evidence type="ECO:0000256" key="6">
    <source>
        <dbReference type="ARBA" id="ARBA00022454"/>
    </source>
</evidence>
<evidence type="ECO:0000256" key="4">
    <source>
        <dbReference type="ARBA" id="ARBA00004286"/>
    </source>
</evidence>
<dbReference type="GO" id="GO:0005737">
    <property type="term" value="C:cytoplasm"/>
    <property type="evidence" value="ECO:0007669"/>
    <property type="project" value="TreeGrafter"/>
</dbReference>
<evidence type="ECO:0000256" key="16">
    <source>
        <dbReference type="ARBA" id="ARBA00047899"/>
    </source>
</evidence>
<dbReference type="Pfam" id="PF12330">
    <property type="entry name" value="Haspin_kinase"/>
    <property type="match status" value="1"/>
</dbReference>
<comment type="subcellular location">
    <subcellularLocation>
        <location evidence="4">Chromosome</location>
    </subcellularLocation>
    <subcellularLocation>
        <location evidence="3">Cytoplasm</location>
        <location evidence="3">Cytoskeleton</location>
        <location evidence="3">Spindle</location>
    </subcellularLocation>
    <subcellularLocation>
        <location evidence="2">Nucleus</location>
    </subcellularLocation>
</comment>
<feature type="compositionally biased region" description="Basic and acidic residues" evidence="21">
    <location>
        <begin position="99"/>
        <end position="108"/>
    </location>
</feature>
<dbReference type="SUPFAM" id="SSF56112">
    <property type="entry name" value="Protein kinase-like (PK-like)"/>
    <property type="match status" value="1"/>
</dbReference>
<dbReference type="GO" id="GO:1901991">
    <property type="term" value="P:negative regulation of mitotic cell cycle phase transition"/>
    <property type="evidence" value="ECO:0007669"/>
    <property type="project" value="UniProtKB-ARBA"/>
</dbReference>
<feature type="compositionally biased region" description="Basic and acidic residues" evidence="21">
    <location>
        <begin position="300"/>
        <end position="311"/>
    </location>
</feature>
<comment type="cofactor">
    <cofactor evidence="1">
        <name>Mg(2+)</name>
        <dbReference type="ChEBI" id="CHEBI:18420"/>
    </cofactor>
</comment>
<comment type="function">
    <text evidence="18">Serine/threonine-protein kinase that phosphorylates histone H3 at 'Thr-3' (H3T3ph) during mitosis. May act through H3T3ph to both position and modulate activation of AURKB and other components of the chromosomal passenger complex (CPC) at centromeres to ensure proper chromatid cohesion, metaphase alignment and normal progression through the cell cycle.</text>
</comment>
<keyword evidence="10" id="KW-0808">Transferase</keyword>
<accession>A0A8C3DYW5</accession>
<dbReference type="InterPro" id="IPR011009">
    <property type="entry name" value="Kinase-like_dom_sf"/>
</dbReference>
<dbReference type="Ensembl" id="ENSCMUT00000012775.2">
    <property type="protein sequence ID" value="ENSCMUP00000011874.2"/>
    <property type="gene ID" value="ENSCMUG00000007518.2"/>
</dbReference>
<proteinExistence type="predicted"/>
<feature type="compositionally biased region" description="Low complexity" evidence="21">
    <location>
        <begin position="26"/>
        <end position="39"/>
    </location>
</feature>
<feature type="region of interest" description="Disordered" evidence="21">
    <location>
        <begin position="1"/>
        <end position="452"/>
    </location>
</feature>
<evidence type="ECO:0000313" key="22">
    <source>
        <dbReference type="Ensembl" id="ENSCMUP00000011874.2"/>
    </source>
</evidence>
<dbReference type="Gene3D" id="1.10.510.10">
    <property type="entry name" value="Transferase(Phosphotransferase) domain 1"/>
    <property type="match status" value="1"/>
</dbReference>
<dbReference type="GO" id="GO:0005524">
    <property type="term" value="F:ATP binding"/>
    <property type="evidence" value="ECO:0007669"/>
    <property type="project" value="UniProtKB-UniRule"/>
</dbReference>
<feature type="compositionally biased region" description="Low complexity" evidence="21">
    <location>
        <begin position="1"/>
        <end position="16"/>
    </location>
</feature>
<keyword evidence="23" id="KW-1185">Reference proteome</keyword>
<evidence type="ECO:0000256" key="19">
    <source>
        <dbReference type="ARBA" id="ARBA00069281"/>
    </source>
</evidence>
<keyword evidence="9" id="KW-0597">Phosphoprotein</keyword>
<name>A0A8C3DYW5_CORMO</name>
<feature type="compositionally biased region" description="Low complexity" evidence="21">
    <location>
        <begin position="80"/>
        <end position="97"/>
    </location>
</feature>
<evidence type="ECO:0000256" key="7">
    <source>
        <dbReference type="ARBA" id="ARBA00022490"/>
    </source>
</evidence>
<dbReference type="FunFam" id="1.10.510.10:FF:000401">
    <property type="entry name" value="serine/threonine-protein kinase haspin"/>
    <property type="match status" value="1"/>
</dbReference>
<dbReference type="GO" id="GO:0005694">
    <property type="term" value="C:chromosome"/>
    <property type="evidence" value="ECO:0007669"/>
    <property type="project" value="UniProtKB-SubCell"/>
</dbReference>
<evidence type="ECO:0000256" key="17">
    <source>
        <dbReference type="ARBA" id="ARBA00048679"/>
    </source>
</evidence>
<keyword evidence="7" id="KW-0963">Cytoplasm</keyword>
<evidence type="ECO:0000256" key="8">
    <source>
        <dbReference type="ARBA" id="ARBA00022527"/>
    </source>
</evidence>
<keyword evidence="14" id="KW-0206">Cytoskeleton</keyword>
<evidence type="ECO:0000256" key="20">
    <source>
        <dbReference type="ARBA" id="ARBA00081741"/>
    </source>
</evidence>